<reference evidence="2 3" key="1">
    <citation type="submission" date="2019-11" db="EMBL/GenBank/DDBJ databases">
        <title>Type strains purchased from KCTC, JCM and DSMZ.</title>
        <authorList>
            <person name="Lu H."/>
        </authorList>
    </citation>
    <scope>NUCLEOTIDE SEQUENCE [LARGE SCALE GENOMIC DNA]</scope>
    <source>
        <strain evidence="2 3">KCTC 42409</strain>
    </source>
</reference>
<feature type="transmembrane region" description="Helical" evidence="1">
    <location>
        <begin position="27"/>
        <end position="44"/>
    </location>
</feature>
<organism evidence="2 3">
    <name type="scientific">Pseudoduganella ginsengisoli</name>
    <dbReference type="NCBI Taxonomy" id="1462440"/>
    <lineage>
        <taxon>Bacteria</taxon>
        <taxon>Pseudomonadati</taxon>
        <taxon>Pseudomonadota</taxon>
        <taxon>Betaproteobacteria</taxon>
        <taxon>Burkholderiales</taxon>
        <taxon>Oxalobacteraceae</taxon>
        <taxon>Telluria group</taxon>
        <taxon>Pseudoduganella</taxon>
    </lineage>
</organism>
<evidence type="ECO:0000313" key="2">
    <source>
        <dbReference type="EMBL" id="MTW01191.1"/>
    </source>
</evidence>
<proteinExistence type="predicted"/>
<name>A0A6L6PVF0_9BURK</name>
<keyword evidence="1" id="KW-0812">Transmembrane</keyword>
<dbReference type="AlphaFoldDB" id="A0A6L6PVF0"/>
<evidence type="ECO:0000313" key="3">
    <source>
        <dbReference type="Proteomes" id="UP000484015"/>
    </source>
</evidence>
<keyword evidence="1" id="KW-1133">Transmembrane helix</keyword>
<accession>A0A6L6PVF0</accession>
<protein>
    <submittedName>
        <fullName evidence="2">Uncharacterized protein</fullName>
    </submittedName>
</protein>
<dbReference type="EMBL" id="WNLA01000001">
    <property type="protein sequence ID" value="MTW01191.1"/>
    <property type="molecule type" value="Genomic_DNA"/>
</dbReference>
<keyword evidence="1" id="KW-0472">Membrane</keyword>
<evidence type="ECO:0000256" key="1">
    <source>
        <dbReference type="SAM" id="Phobius"/>
    </source>
</evidence>
<keyword evidence="3" id="KW-1185">Reference proteome</keyword>
<feature type="transmembrane region" description="Helical" evidence="1">
    <location>
        <begin position="81"/>
        <end position="100"/>
    </location>
</feature>
<comment type="caution">
    <text evidence="2">The sequence shown here is derived from an EMBL/GenBank/DDBJ whole genome shotgun (WGS) entry which is preliminary data.</text>
</comment>
<dbReference type="Proteomes" id="UP000484015">
    <property type="component" value="Unassembled WGS sequence"/>
</dbReference>
<gene>
    <name evidence="2" type="ORF">GM668_03715</name>
</gene>
<dbReference type="RefSeq" id="WP_155437531.1">
    <property type="nucleotide sequence ID" value="NZ_WNLA01000001.1"/>
</dbReference>
<sequence length="112" mass="12448">MNFLVLPIIATVLTAIGILVRKRWLCILVSAVILLMISYILFFYTGTVARFVVQPGPPEGTSEEVFYIGIRRLQDALLPSYLVVIYLALLAVVAQAAAFYDRLRSNRSTPTA</sequence>